<dbReference type="InterPro" id="IPR036097">
    <property type="entry name" value="HisK_dim/P_sf"/>
</dbReference>
<keyword evidence="9" id="KW-0902">Two-component regulatory system</keyword>
<evidence type="ECO:0000256" key="2">
    <source>
        <dbReference type="ARBA" id="ARBA00004370"/>
    </source>
</evidence>
<protein>
    <recommendedName>
        <fullName evidence="3">histidine kinase</fullName>
        <ecNumber evidence="3">2.7.13.3</ecNumber>
    </recommendedName>
</protein>
<dbReference type="InterPro" id="IPR036890">
    <property type="entry name" value="HATPase_C_sf"/>
</dbReference>
<gene>
    <name evidence="14" type="ORF">NX773_06640</name>
</gene>
<keyword evidence="10 11" id="KW-0472">Membrane</keyword>
<dbReference type="CDD" id="cd00082">
    <property type="entry name" value="HisKA"/>
    <property type="match status" value="1"/>
</dbReference>
<dbReference type="Gene3D" id="1.10.287.130">
    <property type="match status" value="1"/>
</dbReference>
<evidence type="ECO:0000256" key="10">
    <source>
        <dbReference type="ARBA" id="ARBA00023136"/>
    </source>
</evidence>
<dbReference type="CDD" id="cd00075">
    <property type="entry name" value="HATPase"/>
    <property type="match status" value="1"/>
</dbReference>
<sequence>MSSIRLRLLKWLVGPVVLVNLGAALLAYELAWKPAELAAIQPQPGATVVSPTQASQAAPAAAGAARSAQARAQVRSAVLRTLVLVEVLVCLALAGLVWFSVTNGLAPLARLRASLDRRGSADLEPLHQDGLPQELVPVVDAFNDLLGRIGESARAQHEFQANVAHQLRTPLAGMKLQLEWLAARHRDDPETGASLALMRQANERLIRETNQLLSLARAEPSRFEAARVEPLDLAGLVEEAVQAFVDQAVARRIDLGFSLAAAPVRGDRFLLRDLLDNLVDNALRYTPPGGTVTVRAGVEDGAARLVVEDNGPGIAPEQRARVFQRFVRLDQNTTGSGLGLAIVRDIAQVHGGEVELASGAGGKGAVFTVRFPPA</sequence>
<accession>A0ABT2BH54</accession>
<dbReference type="SMART" id="SM00388">
    <property type="entry name" value="HisKA"/>
    <property type="match status" value="1"/>
</dbReference>
<keyword evidence="8 11" id="KW-1133">Transmembrane helix</keyword>
<dbReference type="SUPFAM" id="SSF47384">
    <property type="entry name" value="Homodimeric domain of signal transducing histidine kinase"/>
    <property type="match status" value="1"/>
</dbReference>
<dbReference type="SMART" id="SM00387">
    <property type="entry name" value="HATPase_c"/>
    <property type="match status" value="1"/>
</dbReference>
<dbReference type="InterPro" id="IPR005467">
    <property type="entry name" value="His_kinase_dom"/>
</dbReference>
<keyword evidence="4" id="KW-0597">Phosphoprotein</keyword>
<dbReference type="PRINTS" id="PR00344">
    <property type="entry name" value="BCTRLSENSOR"/>
</dbReference>
<dbReference type="InterPro" id="IPR003661">
    <property type="entry name" value="HisK_dim/P_dom"/>
</dbReference>
<evidence type="ECO:0000256" key="9">
    <source>
        <dbReference type="ARBA" id="ARBA00023012"/>
    </source>
</evidence>
<dbReference type="EC" id="2.7.13.3" evidence="3"/>
<evidence type="ECO:0000259" key="13">
    <source>
        <dbReference type="PROSITE" id="PS50885"/>
    </source>
</evidence>
<dbReference type="PANTHER" id="PTHR45436">
    <property type="entry name" value="SENSOR HISTIDINE KINASE YKOH"/>
    <property type="match status" value="1"/>
</dbReference>
<evidence type="ECO:0000256" key="1">
    <source>
        <dbReference type="ARBA" id="ARBA00000085"/>
    </source>
</evidence>
<evidence type="ECO:0000256" key="4">
    <source>
        <dbReference type="ARBA" id="ARBA00022553"/>
    </source>
</evidence>
<keyword evidence="15" id="KW-1185">Reference proteome</keyword>
<evidence type="ECO:0000256" key="5">
    <source>
        <dbReference type="ARBA" id="ARBA00022679"/>
    </source>
</evidence>
<dbReference type="PROSITE" id="PS50109">
    <property type="entry name" value="HIS_KIN"/>
    <property type="match status" value="1"/>
</dbReference>
<comment type="catalytic activity">
    <reaction evidence="1">
        <text>ATP + protein L-histidine = ADP + protein N-phospho-L-histidine.</text>
        <dbReference type="EC" id="2.7.13.3"/>
    </reaction>
</comment>
<dbReference type="Gene3D" id="3.30.565.10">
    <property type="entry name" value="Histidine kinase-like ATPase, C-terminal domain"/>
    <property type="match status" value="1"/>
</dbReference>
<comment type="subcellular location">
    <subcellularLocation>
        <location evidence="2">Membrane</location>
    </subcellularLocation>
</comment>
<dbReference type="Proteomes" id="UP001205861">
    <property type="component" value="Unassembled WGS sequence"/>
</dbReference>
<evidence type="ECO:0000256" key="3">
    <source>
        <dbReference type="ARBA" id="ARBA00012438"/>
    </source>
</evidence>
<keyword evidence="5" id="KW-0808">Transferase</keyword>
<proteinExistence type="predicted"/>
<keyword evidence="6 11" id="KW-0812">Transmembrane</keyword>
<comment type="caution">
    <text evidence="14">The sequence shown here is derived from an EMBL/GenBank/DDBJ whole genome shotgun (WGS) entry which is preliminary data.</text>
</comment>
<keyword evidence="7 14" id="KW-0418">Kinase</keyword>
<dbReference type="PANTHER" id="PTHR45436:SF5">
    <property type="entry name" value="SENSOR HISTIDINE KINASE TRCS"/>
    <property type="match status" value="1"/>
</dbReference>
<dbReference type="InterPro" id="IPR004358">
    <property type="entry name" value="Sig_transdc_His_kin-like_C"/>
</dbReference>
<dbReference type="InterPro" id="IPR003594">
    <property type="entry name" value="HATPase_dom"/>
</dbReference>
<dbReference type="InterPro" id="IPR050428">
    <property type="entry name" value="TCS_sensor_his_kinase"/>
</dbReference>
<reference evidence="14 15" key="1">
    <citation type="submission" date="2022-08" db="EMBL/GenBank/DDBJ databases">
        <title>Reclassification of Massilia species as members of the genera Telluria, Duganella, Pseudoduganella, Mokoshia gen. nov. and Zemynaea gen. nov. using orthogonal and non-orthogonal genome-based approaches.</title>
        <authorList>
            <person name="Bowman J.P."/>
        </authorList>
    </citation>
    <scope>NUCLEOTIDE SEQUENCE [LARGE SCALE GENOMIC DNA]</scope>
    <source>
        <strain evidence="14 15">JCM 31607</strain>
    </source>
</reference>
<feature type="domain" description="HAMP" evidence="13">
    <location>
        <begin position="102"/>
        <end position="154"/>
    </location>
</feature>
<dbReference type="Pfam" id="PF02518">
    <property type="entry name" value="HATPase_c"/>
    <property type="match status" value="1"/>
</dbReference>
<evidence type="ECO:0000313" key="15">
    <source>
        <dbReference type="Proteomes" id="UP001205861"/>
    </source>
</evidence>
<feature type="domain" description="Histidine kinase" evidence="12">
    <location>
        <begin position="162"/>
        <end position="374"/>
    </location>
</feature>
<evidence type="ECO:0000256" key="6">
    <source>
        <dbReference type="ARBA" id="ARBA00022692"/>
    </source>
</evidence>
<dbReference type="GO" id="GO:0016301">
    <property type="term" value="F:kinase activity"/>
    <property type="evidence" value="ECO:0007669"/>
    <property type="project" value="UniProtKB-KW"/>
</dbReference>
<feature type="transmembrane region" description="Helical" evidence="11">
    <location>
        <begin position="77"/>
        <end position="101"/>
    </location>
</feature>
<dbReference type="PROSITE" id="PS50885">
    <property type="entry name" value="HAMP"/>
    <property type="match status" value="1"/>
</dbReference>
<evidence type="ECO:0000259" key="12">
    <source>
        <dbReference type="PROSITE" id="PS50109"/>
    </source>
</evidence>
<evidence type="ECO:0000256" key="7">
    <source>
        <dbReference type="ARBA" id="ARBA00022777"/>
    </source>
</evidence>
<organism evidence="14 15">
    <name type="scientific">Massilia solisilvae</name>
    <dbReference type="NCBI Taxonomy" id="1811225"/>
    <lineage>
        <taxon>Bacteria</taxon>
        <taxon>Pseudomonadati</taxon>
        <taxon>Pseudomonadota</taxon>
        <taxon>Betaproteobacteria</taxon>
        <taxon>Burkholderiales</taxon>
        <taxon>Oxalobacteraceae</taxon>
        <taxon>Telluria group</taxon>
        <taxon>Massilia</taxon>
    </lineage>
</organism>
<dbReference type="RefSeq" id="WP_258855527.1">
    <property type="nucleotide sequence ID" value="NZ_JANUGV010000001.1"/>
</dbReference>
<evidence type="ECO:0000256" key="8">
    <source>
        <dbReference type="ARBA" id="ARBA00022989"/>
    </source>
</evidence>
<dbReference type="InterPro" id="IPR003660">
    <property type="entry name" value="HAMP_dom"/>
</dbReference>
<dbReference type="SUPFAM" id="SSF55874">
    <property type="entry name" value="ATPase domain of HSP90 chaperone/DNA topoisomerase II/histidine kinase"/>
    <property type="match status" value="1"/>
</dbReference>
<name>A0ABT2BH54_9BURK</name>
<dbReference type="EMBL" id="JANUGV010000001">
    <property type="protein sequence ID" value="MCS0607838.1"/>
    <property type="molecule type" value="Genomic_DNA"/>
</dbReference>
<evidence type="ECO:0000256" key="11">
    <source>
        <dbReference type="SAM" id="Phobius"/>
    </source>
</evidence>
<evidence type="ECO:0000313" key="14">
    <source>
        <dbReference type="EMBL" id="MCS0607838.1"/>
    </source>
</evidence>
<dbReference type="Pfam" id="PF00512">
    <property type="entry name" value="HisKA"/>
    <property type="match status" value="1"/>
</dbReference>